<organism evidence="1 2">
    <name type="scientific">Panaeolus cyanescens</name>
    <dbReference type="NCBI Taxonomy" id="181874"/>
    <lineage>
        <taxon>Eukaryota</taxon>
        <taxon>Fungi</taxon>
        <taxon>Dikarya</taxon>
        <taxon>Basidiomycota</taxon>
        <taxon>Agaricomycotina</taxon>
        <taxon>Agaricomycetes</taxon>
        <taxon>Agaricomycetidae</taxon>
        <taxon>Agaricales</taxon>
        <taxon>Agaricineae</taxon>
        <taxon>Galeropsidaceae</taxon>
        <taxon>Panaeolus</taxon>
    </lineage>
</organism>
<dbReference type="AlphaFoldDB" id="A0A409VF08"/>
<dbReference type="EMBL" id="NHTK01006081">
    <property type="protein sequence ID" value="PPQ64834.1"/>
    <property type="molecule type" value="Genomic_DNA"/>
</dbReference>
<proteinExistence type="predicted"/>
<comment type="caution">
    <text evidence="1">The sequence shown here is derived from an EMBL/GenBank/DDBJ whole genome shotgun (WGS) entry which is preliminary data.</text>
</comment>
<gene>
    <name evidence="1" type="ORF">CVT24_008199</name>
</gene>
<evidence type="ECO:0008006" key="3">
    <source>
        <dbReference type="Google" id="ProtNLM"/>
    </source>
</evidence>
<keyword evidence="2" id="KW-1185">Reference proteome</keyword>
<dbReference type="Proteomes" id="UP000284842">
    <property type="component" value="Unassembled WGS sequence"/>
</dbReference>
<protein>
    <recommendedName>
        <fullName evidence="3">BTB domain-containing protein</fullName>
    </recommendedName>
</protein>
<name>A0A409VF08_9AGAR</name>
<evidence type="ECO:0000313" key="2">
    <source>
        <dbReference type="Proteomes" id="UP000284842"/>
    </source>
</evidence>
<dbReference type="InParanoid" id="A0A409VF08"/>
<reference evidence="1 2" key="1">
    <citation type="journal article" date="2018" name="Evol. Lett.">
        <title>Horizontal gene cluster transfer increased hallucinogenic mushroom diversity.</title>
        <authorList>
            <person name="Reynolds H.T."/>
            <person name="Vijayakumar V."/>
            <person name="Gluck-Thaler E."/>
            <person name="Korotkin H.B."/>
            <person name="Matheny P.B."/>
            <person name="Slot J.C."/>
        </authorList>
    </citation>
    <scope>NUCLEOTIDE SEQUENCE [LARGE SCALE GENOMIC DNA]</scope>
    <source>
        <strain evidence="1 2">2629</strain>
    </source>
</reference>
<sequence length="330" mass="37732">MLARDGSMFHNMFTLPSDDTSHNETSDQNPLVLQDEVKPLRALLWILYALPGDIASAALDTGYNNIDRLAHCLEMANKYHFVSIETWAYSTLSSVLQTLISKQEEDESEEGIFPIANIQRISHICVKTSSPKSSLFTQVQKVWSRSVLLATTLEQIATVLIALDDFDNTFKIPRGLAYYQILTVWSESWRNSSFLDREQKIRLLAGYHNLSRTRSEAELRKQLSAFEHSSECGVGRPRCIAAWDSLTQLLVLDPELRRSMFPVQPESETFDYMTKLRVVCAAAALLVQEEVEAENMRCEEMHTRCRKRALKHTQRLLHDAEGSLMDRFEV</sequence>
<evidence type="ECO:0000313" key="1">
    <source>
        <dbReference type="EMBL" id="PPQ64834.1"/>
    </source>
</evidence>
<accession>A0A409VF08</accession>
<dbReference type="OrthoDB" id="3238373at2759"/>